<accession>A0A5B7JC75</accession>
<reference evidence="1 2" key="1">
    <citation type="submission" date="2019-05" db="EMBL/GenBank/DDBJ databases">
        <title>Another draft genome of Portunus trituberculatus and its Hox gene families provides insights of decapod evolution.</title>
        <authorList>
            <person name="Jeong J.-H."/>
            <person name="Song I."/>
            <person name="Kim S."/>
            <person name="Choi T."/>
            <person name="Kim D."/>
            <person name="Ryu S."/>
            <person name="Kim W."/>
        </authorList>
    </citation>
    <scope>NUCLEOTIDE SEQUENCE [LARGE SCALE GENOMIC DNA]</scope>
    <source>
        <tissue evidence="1">Muscle</tissue>
    </source>
</reference>
<comment type="caution">
    <text evidence="1">The sequence shown here is derived from an EMBL/GenBank/DDBJ whole genome shotgun (WGS) entry which is preliminary data.</text>
</comment>
<protein>
    <submittedName>
        <fullName evidence="1">Uncharacterized protein</fullName>
    </submittedName>
</protein>
<evidence type="ECO:0000313" key="2">
    <source>
        <dbReference type="Proteomes" id="UP000324222"/>
    </source>
</evidence>
<name>A0A5B7JC75_PORTR</name>
<dbReference type="EMBL" id="VSRR010098123">
    <property type="protein sequence ID" value="MPC94340.1"/>
    <property type="molecule type" value="Genomic_DNA"/>
</dbReference>
<proteinExistence type="predicted"/>
<sequence length="77" mass="8195">MGAILSLMPSLAGQDDKVINRNDNRPAKLAPCVLPCHTPPRSLTITIRPPQIGFVSYQHAQREPLVAQGGAAAAVPR</sequence>
<dbReference type="AlphaFoldDB" id="A0A5B7JC75"/>
<organism evidence="1 2">
    <name type="scientific">Portunus trituberculatus</name>
    <name type="common">Swimming crab</name>
    <name type="synonym">Neptunus trituberculatus</name>
    <dbReference type="NCBI Taxonomy" id="210409"/>
    <lineage>
        <taxon>Eukaryota</taxon>
        <taxon>Metazoa</taxon>
        <taxon>Ecdysozoa</taxon>
        <taxon>Arthropoda</taxon>
        <taxon>Crustacea</taxon>
        <taxon>Multicrustacea</taxon>
        <taxon>Malacostraca</taxon>
        <taxon>Eumalacostraca</taxon>
        <taxon>Eucarida</taxon>
        <taxon>Decapoda</taxon>
        <taxon>Pleocyemata</taxon>
        <taxon>Brachyura</taxon>
        <taxon>Eubrachyura</taxon>
        <taxon>Portunoidea</taxon>
        <taxon>Portunidae</taxon>
        <taxon>Portuninae</taxon>
        <taxon>Portunus</taxon>
    </lineage>
</organism>
<dbReference type="Proteomes" id="UP000324222">
    <property type="component" value="Unassembled WGS sequence"/>
</dbReference>
<gene>
    <name evidence="1" type="ORF">E2C01_089504</name>
</gene>
<keyword evidence="2" id="KW-1185">Reference proteome</keyword>
<evidence type="ECO:0000313" key="1">
    <source>
        <dbReference type="EMBL" id="MPC94340.1"/>
    </source>
</evidence>